<keyword evidence="1" id="KW-0812">Transmembrane</keyword>
<reference evidence="2 3" key="1">
    <citation type="submission" date="2017-04" db="EMBL/GenBank/DDBJ databases">
        <authorList>
            <person name="Afonso C.L."/>
            <person name="Miller P.J."/>
            <person name="Scott M.A."/>
            <person name="Spackman E."/>
            <person name="Goraichik I."/>
            <person name="Dimitrov K.M."/>
            <person name="Suarez D.L."/>
            <person name="Swayne D.E."/>
        </authorList>
    </citation>
    <scope>NUCLEOTIDE SEQUENCE [LARGE SCALE GENOMIC DNA]</scope>
    <source>
        <strain evidence="2 3">DSM 19625</strain>
    </source>
</reference>
<gene>
    <name evidence="2" type="ORF">SAMN04488101_101666</name>
</gene>
<name>A0A1W2AKK9_9SPHI</name>
<proteinExistence type="predicted"/>
<accession>A0A1W2AKK9</accession>
<dbReference type="EMBL" id="FWYB01000001">
    <property type="protein sequence ID" value="SMC60788.1"/>
    <property type="molecule type" value="Genomic_DNA"/>
</dbReference>
<protein>
    <submittedName>
        <fullName evidence="2">Uncharacterized protein</fullName>
    </submittedName>
</protein>
<sequence length="180" mass="20652">MKRKVDFIFIGLLGTLMVNTLVQSKLTGTELSINNYGGGIIWIIITVLRFTNHRYRRYGLAILLFLGTVNIANLGLGNISFSVGFGNLDPIGIDPIIFLLLIIYYFINKNDIQKAFKTMFFSSDEENQIEHQKLTDFYFKKFKNCSNTELETILESFNEYPLAAQSAIEELCKMKNIKRI</sequence>
<evidence type="ECO:0000313" key="3">
    <source>
        <dbReference type="Proteomes" id="UP000192678"/>
    </source>
</evidence>
<feature type="transmembrane region" description="Helical" evidence="1">
    <location>
        <begin position="91"/>
        <end position="107"/>
    </location>
</feature>
<feature type="transmembrane region" description="Helical" evidence="1">
    <location>
        <begin position="34"/>
        <end position="51"/>
    </location>
</feature>
<keyword evidence="1" id="KW-0472">Membrane</keyword>
<evidence type="ECO:0000256" key="1">
    <source>
        <dbReference type="SAM" id="Phobius"/>
    </source>
</evidence>
<organism evidence="2 3">
    <name type="scientific">Pedobacter nyackensis</name>
    <dbReference type="NCBI Taxonomy" id="475255"/>
    <lineage>
        <taxon>Bacteria</taxon>
        <taxon>Pseudomonadati</taxon>
        <taxon>Bacteroidota</taxon>
        <taxon>Sphingobacteriia</taxon>
        <taxon>Sphingobacteriales</taxon>
        <taxon>Sphingobacteriaceae</taxon>
        <taxon>Pedobacter</taxon>
    </lineage>
</organism>
<dbReference type="AlphaFoldDB" id="A0A1W2AKK9"/>
<evidence type="ECO:0000313" key="2">
    <source>
        <dbReference type="EMBL" id="SMC60788.1"/>
    </source>
</evidence>
<keyword evidence="1" id="KW-1133">Transmembrane helix</keyword>
<dbReference type="STRING" id="475255.SAMN04488101_101666"/>
<dbReference type="OrthoDB" id="770557at2"/>
<keyword evidence="3" id="KW-1185">Reference proteome</keyword>
<dbReference type="RefSeq" id="WP_084287225.1">
    <property type="nucleotide sequence ID" value="NZ_FWYB01000001.1"/>
</dbReference>
<feature type="transmembrane region" description="Helical" evidence="1">
    <location>
        <begin position="58"/>
        <end position="79"/>
    </location>
</feature>
<dbReference type="Proteomes" id="UP000192678">
    <property type="component" value="Unassembled WGS sequence"/>
</dbReference>